<evidence type="ECO:0000256" key="2">
    <source>
        <dbReference type="ARBA" id="ARBA00023002"/>
    </source>
</evidence>
<dbReference type="Gene3D" id="3.40.50.720">
    <property type="entry name" value="NAD(P)-binding Rossmann-like Domain"/>
    <property type="match status" value="1"/>
</dbReference>
<dbReference type="InterPro" id="IPR006097">
    <property type="entry name" value="Glu/Leu/Phe/Val/Trp_DH_dimer"/>
</dbReference>
<dbReference type="InterPro" id="IPR006096">
    <property type="entry name" value="Glu/Leu/Phe/Val/Trp_DH_C"/>
</dbReference>
<feature type="active site" description="Proton donor" evidence="4">
    <location>
        <position position="74"/>
    </location>
</feature>
<evidence type="ECO:0000256" key="1">
    <source>
        <dbReference type="ARBA" id="ARBA00006382"/>
    </source>
</evidence>
<evidence type="ECO:0000313" key="8">
    <source>
        <dbReference type="EMBL" id="SDC74823.1"/>
    </source>
</evidence>
<comment type="similarity">
    <text evidence="1 3 6">Belongs to the Glu/Leu/Phe/Val dehydrogenases family.</text>
</comment>
<keyword evidence="9" id="KW-1185">Reference proteome</keyword>
<evidence type="ECO:0000259" key="7">
    <source>
        <dbReference type="SMART" id="SM00839"/>
    </source>
</evidence>
<dbReference type="SMART" id="SM00839">
    <property type="entry name" value="ELFV_dehydrog"/>
    <property type="match status" value="1"/>
</dbReference>
<dbReference type="STRING" id="1190417.SAMN05660690_2393"/>
<dbReference type="Pfam" id="PF00208">
    <property type="entry name" value="ELFV_dehydrog"/>
    <property type="match status" value="1"/>
</dbReference>
<name>A0A1G6P3S2_9ACTN</name>
<keyword evidence="2 3" id="KW-0560">Oxidoreductase</keyword>
<proteinExistence type="inferred from homology"/>
<evidence type="ECO:0000256" key="5">
    <source>
        <dbReference type="PIRSR" id="PIRSR000185-3"/>
    </source>
</evidence>
<evidence type="ECO:0000313" key="9">
    <source>
        <dbReference type="Proteomes" id="UP000199416"/>
    </source>
</evidence>
<sequence>MSAPLLETTWTDPVTGVRGYVVLDTLVRGLASGGLRIREGCTLEEVRGLARGMTRKEALVYDPADRYLPLGGGKGGIDLDPADPRAVDVLRRFLAAVLPVVRSQWNTGEDFGLRQETIDEVAAGLGLPSTVEAVFATLDDAAAARRRLAQAFAVDVDGISLGDLVGGYGVARTGVVHLERTGVPVAGATAVVQGFGSIGGAAARYLARAGVTVVAVADRAGLIRNDAGLDVEALLAARDPLGVVDRSALRPSDTTAPNDGWLAVPCDLLVPAAMSYVITADDVPRIRARAVVEGANMPTLPDAEALLHAAGIPVLPDFLANVMTNAWWWWTVFGDVEPTAESSFAKIDAVVRRLVATVSDDAAARGGTLREAALDLARRNAEAVQAAVGVTGPGTPAEEATLVRA</sequence>
<dbReference type="InterPro" id="IPR014362">
    <property type="entry name" value="Glu_DH"/>
</dbReference>
<evidence type="ECO:0000256" key="4">
    <source>
        <dbReference type="PIRSR" id="PIRSR000185-1"/>
    </source>
</evidence>
<feature type="domain" description="Glutamate/phenylalanine/leucine/valine/L-tryptophan dehydrogenase C-terminal" evidence="7">
    <location>
        <begin position="162"/>
        <end position="389"/>
    </location>
</feature>
<dbReference type="GO" id="GO:0004352">
    <property type="term" value="F:glutamate dehydrogenase (NAD+) activity"/>
    <property type="evidence" value="ECO:0007669"/>
    <property type="project" value="TreeGrafter"/>
</dbReference>
<dbReference type="PIRSF" id="PIRSF000185">
    <property type="entry name" value="Glu_DH"/>
    <property type="match status" value="1"/>
</dbReference>
<dbReference type="OrthoDB" id="9803297at2"/>
<dbReference type="SUPFAM" id="SSF51735">
    <property type="entry name" value="NAD(P)-binding Rossmann-fold domains"/>
    <property type="match status" value="1"/>
</dbReference>
<dbReference type="InterPro" id="IPR006095">
    <property type="entry name" value="Glu/Leu/Phe/Val/Trp_DH"/>
</dbReference>
<dbReference type="InterPro" id="IPR036291">
    <property type="entry name" value="NAD(P)-bd_dom_sf"/>
</dbReference>
<dbReference type="PANTHER" id="PTHR11606">
    <property type="entry name" value="GLUTAMATE DEHYDROGENASE"/>
    <property type="match status" value="1"/>
</dbReference>
<dbReference type="GO" id="GO:0006538">
    <property type="term" value="P:L-glutamate catabolic process"/>
    <property type="evidence" value="ECO:0007669"/>
    <property type="project" value="TreeGrafter"/>
</dbReference>
<dbReference type="PANTHER" id="PTHR11606:SF13">
    <property type="entry name" value="GLUTAMATE DEHYDROGENASE 1, MITOCHONDRIAL"/>
    <property type="match status" value="1"/>
</dbReference>
<dbReference type="PRINTS" id="PR00082">
    <property type="entry name" value="GLFDHDRGNASE"/>
</dbReference>
<evidence type="ECO:0000256" key="6">
    <source>
        <dbReference type="RuleBase" id="RU004417"/>
    </source>
</evidence>
<dbReference type="PROSITE" id="PS00074">
    <property type="entry name" value="GLFV_DEHYDROGENASE"/>
    <property type="match status" value="1"/>
</dbReference>
<organism evidence="8 9">
    <name type="scientific">Geodermatophilus telluris</name>
    <dbReference type="NCBI Taxonomy" id="1190417"/>
    <lineage>
        <taxon>Bacteria</taxon>
        <taxon>Bacillati</taxon>
        <taxon>Actinomycetota</taxon>
        <taxon>Actinomycetes</taxon>
        <taxon>Geodermatophilales</taxon>
        <taxon>Geodermatophilaceae</taxon>
        <taxon>Geodermatophilus</taxon>
    </lineage>
</organism>
<evidence type="ECO:0000256" key="3">
    <source>
        <dbReference type="PIRNR" id="PIRNR000185"/>
    </source>
</evidence>
<gene>
    <name evidence="8" type="ORF">SAMN05660690_2393</name>
</gene>
<dbReference type="Gene3D" id="3.40.50.10860">
    <property type="entry name" value="Leucine Dehydrogenase, chain A, domain 1"/>
    <property type="match status" value="1"/>
</dbReference>
<dbReference type="InterPro" id="IPR033524">
    <property type="entry name" value="Glu/Leu/Phe/Val_DH_AS"/>
</dbReference>
<feature type="site" description="Important for catalysis" evidence="5">
    <location>
        <position position="110"/>
    </location>
</feature>
<dbReference type="SUPFAM" id="SSF53223">
    <property type="entry name" value="Aminoacid dehydrogenase-like, N-terminal domain"/>
    <property type="match status" value="1"/>
</dbReference>
<dbReference type="Pfam" id="PF02812">
    <property type="entry name" value="ELFV_dehydrog_N"/>
    <property type="match status" value="1"/>
</dbReference>
<dbReference type="AlphaFoldDB" id="A0A1G6P3S2"/>
<dbReference type="InterPro" id="IPR046346">
    <property type="entry name" value="Aminoacid_DH-like_N_sf"/>
</dbReference>
<reference evidence="9" key="1">
    <citation type="submission" date="2016-10" db="EMBL/GenBank/DDBJ databases">
        <authorList>
            <person name="Varghese N."/>
            <person name="Submissions S."/>
        </authorList>
    </citation>
    <scope>NUCLEOTIDE SEQUENCE [LARGE SCALE GENOMIC DNA]</scope>
    <source>
        <strain evidence="9">DSM 45421</strain>
    </source>
</reference>
<accession>A0A1G6P3S2</accession>
<dbReference type="EMBL" id="FMZF01000003">
    <property type="protein sequence ID" value="SDC74823.1"/>
    <property type="molecule type" value="Genomic_DNA"/>
</dbReference>
<protein>
    <recommendedName>
        <fullName evidence="3">Glutamate dehydrogenase</fullName>
    </recommendedName>
</protein>
<dbReference type="Proteomes" id="UP000199416">
    <property type="component" value="Unassembled WGS sequence"/>
</dbReference>
<dbReference type="RefSeq" id="WP_091366068.1">
    <property type="nucleotide sequence ID" value="NZ_FMZF01000003.1"/>
</dbReference>